<organism evidence="1 2">
    <name type="scientific">Candidatus Roizmanbacteria bacterium RIFOXYA1_FULL_41_12</name>
    <dbReference type="NCBI Taxonomy" id="1802082"/>
    <lineage>
        <taxon>Bacteria</taxon>
        <taxon>Candidatus Roizmaniibacteriota</taxon>
    </lineage>
</organism>
<gene>
    <name evidence="1" type="ORF">A2209_04645</name>
</gene>
<protein>
    <submittedName>
        <fullName evidence="1">Uncharacterized protein</fullName>
    </submittedName>
</protein>
<evidence type="ECO:0000313" key="1">
    <source>
        <dbReference type="EMBL" id="OGK64951.1"/>
    </source>
</evidence>
<name>A0A1F7KAR0_9BACT</name>
<dbReference type="Gene3D" id="2.40.30.90">
    <property type="entry name" value="Bacterial fluorinating enzyme like"/>
    <property type="match status" value="1"/>
</dbReference>
<comment type="caution">
    <text evidence="1">The sequence shown here is derived from an EMBL/GenBank/DDBJ whole genome shotgun (WGS) entry which is preliminary data.</text>
</comment>
<reference evidence="1 2" key="1">
    <citation type="journal article" date="2016" name="Nat. Commun.">
        <title>Thousands of microbial genomes shed light on interconnected biogeochemical processes in an aquifer system.</title>
        <authorList>
            <person name="Anantharaman K."/>
            <person name="Brown C.T."/>
            <person name="Hug L.A."/>
            <person name="Sharon I."/>
            <person name="Castelle C.J."/>
            <person name="Probst A.J."/>
            <person name="Thomas B.C."/>
            <person name="Singh A."/>
            <person name="Wilkins M.J."/>
            <person name="Karaoz U."/>
            <person name="Brodie E.L."/>
            <person name="Williams K.H."/>
            <person name="Hubbard S.S."/>
            <person name="Banfield J.F."/>
        </authorList>
    </citation>
    <scope>NUCLEOTIDE SEQUENCE [LARGE SCALE GENOMIC DNA]</scope>
</reference>
<dbReference type="InterPro" id="IPR023227">
    <property type="entry name" value="SAM_OH_AdoTrfase_C_sf"/>
</dbReference>
<dbReference type="Proteomes" id="UP000178450">
    <property type="component" value="Unassembled WGS sequence"/>
</dbReference>
<sequence>MQPNLRVAFFYFDYYNGRVKNLIIIADYCQDTLTTQELKSAFIGHLSSSFSSQLSFVHSTPSTIHTAFLLKQILITESRLGDPNNLVIFVNTDPRLQTIKGVKLSQGAQFVVAKLKNGAWLCGPNAGHSFSLIREEIEYLYLYPNLDKGSQFRSRELYMRVAALLVEAKQDEMQLEEIRNNDILVLNEFYIGHIDNYGNMKTTAPNSFMKGKHEFGEKVKITLNGQNKEAVYTDNMFGQEPGMLVLAPGSSGLPNDPYLELIIWQHYPDTSARKAFPQAKPGDEIKLI</sequence>
<evidence type="ECO:0000313" key="2">
    <source>
        <dbReference type="Proteomes" id="UP000178450"/>
    </source>
</evidence>
<proteinExistence type="predicted"/>
<dbReference type="AlphaFoldDB" id="A0A1F7KAR0"/>
<accession>A0A1F7KAR0</accession>
<dbReference type="EMBL" id="MGBG01000013">
    <property type="protein sequence ID" value="OGK64951.1"/>
    <property type="molecule type" value="Genomic_DNA"/>
</dbReference>